<feature type="domain" description="AMP-binding enzyme C-terminal" evidence="10">
    <location>
        <begin position="582"/>
        <end position="656"/>
    </location>
</feature>
<comment type="pathway">
    <text evidence="2">Lipid metabolism; fatty acid beta-oxidation.</text>
</comment>
<dbReference type="Proteomes" id="UP000294513">
    <property type="component" value="Unassembled WGS sequence"/>
</dbReference>
<evidence type="ECO:0000256" key="3">
    <source>
        <dbReference type="ARBA" id="ARBA00022598"/>
    </source>
</evidence>
<feature type="compositionally biased region" description="Basic and acidic residues" evidence="8">
    <location>
        <begin position="45"/>
        <end position="66"/>
    </location>
</feature>
<evidence type="ECO:0000259" key="9">
    <source>
        <dbReference type="Pfam" id="PF00501"/>
    </source>
</evidence>
<dbReference type="GO" id="GO:0004467">
    <property type="term" value="F:long-chain fatty acid-CoA ligase activity"/>
    <property type="evidence" value="ECO:0007669"/>
    <property type="project" value="UniProtKB-EC"/>
</dbReference>
<dbReference type="Pfam" id="PF13193">
    <property type="entry name" value="AMP-binding_C"/>
    <property type="match status" value="1"/>
</dbReference>
<accession>A0A4R5BRB6</accession>
<comment type="subcellular location">
    <subcellularLocation>
        <location evidence="1">Membrane</location>
        <topology evidence="1">Peripheral membrane protein</topology>
    </subcellularLocation>
</comment>
<gene>
    <name evidence="11" type="ORF">E1298_15035</name>
</gene>
<evidence type="ECO:0000256" key="7">
    <source>
        <dbReference type="ARBA" id="ARBA00042773"/>
    </source>
</evidence>
<dbReference type="CDD" id="cd04433">
    <property type="entry name" value="AFD_class_I"/>
    <property type="match status" value="1"/>
</dbReference>
<evidence type="ECO:0000313" key="11">
    <source>
        <dbReference type="EMBL" id="TDD88529.1"/>
    </source>
</evidence>
<feature type="region of interest" description="Disordered" evidence="8">
    <location>
        <begin position="1"/>
        <end position="137"/>
    </location>
</feature>
<dbReference type="Gene3D" id="3.30.300.30">
    <property type="match status" value="1"/>
</dbReference>
<dbReference type="InterPro" id="IPR020845">
    <property type="entry name" value="AMP-binding_CS"/>
</dbReference>
<feature type="compositionally biased region" description="Basic and acidic residues" evidence="8">
    <location>
        <begin position="101"/>
        <end position="111"/>
    </location>
</feature>
<evidence type="ECO:0000259" key="10">
    <source>
        <dbReference type="Pfam" id="PF13193"/>
    </source>
</evidence>
<feature type="domain" description="AMP-dependent synthetase/ligase" evidence="9">
    <location>
        <begin position="148"/>
        <end position="529"/>
    </location>
</feature>
<keyword evidence="4" id="KW-0472">Membrane</keyword>
<sequence>MGGLGGGPEGGGPAGDGHPRVRELHPPAPAGGARGPHGAAVPGQRRAETAGHRPRPARSDLREHRAGRGAGGGVPHPVSGRRGQEPAEHVRGHRRVVPPGRPDDTGPDRRAVRPLRRPAGRTALKAGAATRRSERNTTVTDTVYHLLARSSARRPHAVALIDESEVGAGRSRSFSELLADADAFAAGLAALGFRRGDALALYLPNCREWPTVFFAAAKIGVLLVPLNTRYRANEIYHLLRTSRARGLVTAPVFEGIDFGRRLDDVWRQSREAPEPVALEWLITVGPAPLGPVPDPVRTREFSEVMSAPGPVRATARPDDPLIVFGTSGTTSAPKLAVHTHRTVTLHADAVAARENLPGHSVQLNVLSLNGTFGFVPFVAGIAAGTTAVLLPAFDRARIVDAITSHAVDYLVSAEGPLRELLEDDAFRGIEPRTLRTVVTAGTAISDIVSSAAALGIAAFNVYGSSELFAFAGKWPPASDAETRTVPGGTLVDAAMRVRAVSTEDHTTVLPAGEDGELQFRGDTLFVGYLNDPEATAKSMTEDGWFGTGDVGCTRADGRSFEYRSRLGDAMRLKGYLVNPADIESTLNDHPAVARAHVVSVRDERSGDDLAVAFVRLRDGAAASDEDLIAHCAANLASFKVPARVRVVDDFPTTASANGDKIRKDRLRAEAAWALDIPAPVL</sequence>
<proteinExistence type="predicted"/>
<keyword evidence="3" id="KW-0436">Ligase</keyword>
<dbReference type="InterPro" id="IPR050237">
    <property type="entry name" value="ATP-dep_AMP-bd_enzyme"/>
</dbReference>
<keyword evidence="12" id="KW-1185">Reference proteome</keyword>
<evidence type="ECO:0000256" key="8">
    <source>
        <dbReference type="SAM" id="MobiDB-lite"/>
    </source>
</evidence>
<organism evidence="11 12">
    <name type="scientific">Actinomadura rubrisoli</name>
    <dbReference type="NCBI Taxonomy" id="2530368"/>
    <lineage>
        <taxon>Bacteria</taxon>
        <taxon>Bacillati</taxon>
        <taxon>Actinomycetota</taxon>
        <taxon>Actinomycetes</taxon>
        <taxon>Streptosporangiales</taxon>
        <taxon>Thermomonosporaceae</taxon>
        <taxon>Actinomadura</taxon>
    </lineage>
</organism>
<comment type="caution">
    <text evidence="11">The sequence shown here is derived from an EMBL/GenBank/DDBJ whole genome shotgun (WGS) entry which is preliminary data.</text>
</comment>
<dbReference type="Gene3D" id="3.40.50.12780">
    <property type="entry name" value="N-terminal domain of ligase-like"/>
    <property type="match status" value="1"/>
</dbReference>
<dbReference type="InterPro" id="IPR042099">
    <property type="entry name" value="ANL_N_sf"/>
</dbReference>
<dbReference type="PROSITE" id="PS00455">
    <property type="entry name" value="AMP_BINDING"/>
    <property type="match status" value="1"/>
</dbReference>
<dbReference type="OrthoDB" id="3284791at2"/>
<evidence type="ECO:0000256" key="1">
    <source>
        <dbReference type="ARBA" id="ARBA00004170"/>
    </source>
</evidence>
<evidence type="ECO:0000256" key="6">
    <source>
        <dbReference type="ARBA" id="ARBA00039545"/>
    </source>
</evidence>
<evidence type="ECO:0000313" key="12">
    <source>
        <dbReference type="Proteomes" id="UP000294513"/>
    </source>
</evidence>
<dbReference type="InterPro" id="IPR000873">
    <property type="entry name" value="AMP-dep_synth/lig_dom"/>
</dbReference>
<dbReference type="PANTHER" id="PTHR43767">
    <property type="entry name" value="LONG-CHAIN-FATTY-ACID--COA LIGASE"/>
    <property type="match status" value="1"/>
</dbReference>
<dbReference type="GO" id="GO:0016020">
    <property type="term" value="C:membrane"/>
    <property type="evidence" value="ECO:0007669"/>
    <property type="project" value="UniProtKB-SubCell"/>
</dbReference>
<dbReference type="AlphaFoldDB" id="A0A4R5BRB6"/>
<dbReference type="SUPFAM" id="SSF56801">
    <property type="entry name" value="Acetyl-CoA synthetase-like"/>
    <property type="match status" value="1"/>
</dbReference>
<feature type="compositionally biased region" description="Gly residues" evidence="8">
    <location>
        <begin position="1"/>
        <end position="15"/>
    </location>
</feature>
<name>A0A4R5BRB6_9ACTN</name>
<dbReference type="Pfam" id="PF00501">
    <property type="entry name" value="AMP-binding"/>
    <property type="match status" value="1"/>
</dbReference>
<reference evidence="11 12" key="1">
    <citation type="submission" date="2019-03" db="EMBL/GenBank/DDBJ databases">
        <title>Draft genome sequences of novel Actinobacteria.</title>
        <authorList>
            <person name="Sahin N."/>
            <person name="Ay H."/>
            <person name="Saygin H."/>
        </authorList>
    </citation>
    <scope>NUCLEOTIDE SEQUENCE [LARGE SCALE GENOMIC DNA]</scope>
    <source>
        <strain evidence="11 12">H3C3</strain>
    </source>
</reference>
<evidence type="ECO:0000256" key="4">
    <source>
        <dbReference type="ARBA" id="ARBA00023136"/>
    </source>
</evidence>
<evidence type="ECO:0000256" key="2">
    <source>
        <dbReference type="ARBA" id="ARBA00005005"/>
    </source>
</evidence>
<dbReference type="EMBL" id="SMKU01000064">
    <property type="protein sequence ID" value="TDD88529.1"/>
    <property type="molecule type" value="Genomic_DNA"/>
</dbReference>
<dbReference type="EC" id="6.2.1.3" evidence="5"/>
<dbReference type="PANTHER" id="PTHR43767:SF8">
    <property type="entry name" value="LONG-CHAIN-FATTY-ACID--COA LIGASE"/>
    <property type="match status" value="1"/>
</dbReference>
<dbReference type="InterPro" id="IPR025110">
    <property type="entry name" value="AMP-bd_C"/>
</dbReference>
<evidence type="ECO:0000256" key="5">
    <source>
        <dbReference type="ARBA" id="ARBA00026121"/>
    </source>
</evidence>
<protein>
    <recommendedName>
        <fullName evidence="6">Long-chain-fatty-acid--CoA ligase</fullName>
        <ecNumber evidence="5">6.2.1.3</ecNumber>
    </recommendedName>
    <alternativeName>
        <fullName evidence="7">Long-chain acyl-CoA synthetase</fullName>
    </alternativeName>
</protein>
<dbReference type="InterPro" id="IPR045851">
    <property type="entry name" value="AMP-bd_C_sf"/>
</dbReference>